<organism evidence="1 2">
    <name type="scientific">Alicyclobacillus hesperidum</name>
    <dbReference type="NCBI Taxonomy" id="89784"/>
    <lineage>
        <taxon>Bacteria</taxon>
        <taxon>Bacillati</taxon>
        <taxon>Bacillota</taxon>
        <taxon>Bacilli</taxon>
        <taxon>Bacillales</taxon>
        <taxon>Alicyclobacillaceae</taxon>
        <taxon>Alicyclobacillus</taxon>
    </lineage>
</organism>
<proteinExistence type="predicted"/>
<dbReference type="InterPro" id="IPR012440">
    <property type="entry name" value="DUF1641"/>
</dbReference>
<protein>
    <recommendedName>
        <fullName evidence="3">DUF1641 domain-containing protein</fullName>
    </recommendedName>
</protein>
<dbReference type="AlphaFoldDB" id="A0AA37TX59"/>
<evidence type="ECO:0000313" key="1">
    <source>
        <dbReference type="EMBL" id="GLV13171.1"/>
    </source>
</evidence>
<evidence type="ECO:0008006" key="3">
    <source>
        <dbReference type="Google" id="ProtNLM"/>
    </source>
</evidence>
<gene>
    <name evidence="1" type="ORF">Heshes_08550</name>
</gene>
<dbReference type="EMBL" id="BSRA01000004">
    <property type="protein sequence ID" value="GLV13171.1"/>
    <property type="molecule type" value="Genomic_DNA"/>
</dbReference>
<comment type="caution">
    <text evidence="1">The sequence shown here is derived from an EMBL/GenBank/DDBJ whole genome shotgun (WGS) entry which is preliminary data.</text>
</comment>
<name>A0AA37TX59_9BACL</name>
<reference evidence="1" key="1">
    <citation type="submission" date="2023-02" db="EMBL/GenBank/DDBJ databases">
        <title>Proposal of a novel subspecies: Alicyclobacillus hesperidum subspecies aegle.</title>
        <authorList>
            <person name="Goto K."/>
            <person name="Fujii T."/>
            <person name="Yasui K."/>
            <person name="Mochida K."/>
            <person name="Kato-Tanaka Y."/>
            <person name="Morohoshi S."/>
            <person name="An S.Y."/>
            <person name="Kasai H."/>
            <person name="Yokota A."/>
        </authorList>
    </citation>
    <scope>NUCLEOTIDE SEQUENCE</scope>
    <source>
        <strain evidence="1">DSM 12766</strain>
    </source>
</reference>
<accession>A0AA37TX59</accession>
<dbReference type="PANTHER" id="PTHR38433:SF1">
    <property type="entry name" value="DUF1641 DOMAIN-CONTAINING PROTEIN"/>
    <property type="match status" value="1"/>
</dbReference>
<dbReference type="Pfam" id="PF07849">
    <property type="entry name" value="DUF1641"/>
    <property type="match status" value="1"/>
</dbReference>
<evidence type="ECO:0000313" key="2">
    <source>
        <dbReference type="Proteomes" id="UP001157137"/>
    </source>
</evidence>
<dbReference type="Proteomes" id="UP001157137">
    <property type="component" value="Unassembled WGS sequence"/>
</dbReference>
<dbReference type="RefSeq" id="WP_284225889.1">
    <property type="nucleotide sequence ID" value="NZ_BSRA01000004.1"/>
</dbReference>
<dbReference type="PANTHER" id="PTHR38433">
    <property type="match status" value="1"/>
</dbReference>
<sequence>MAQPIQAVERPTISEEESVVEALRQLQTDVARHGQSLAAALTVLDDLQQSGLMDLAHGLFGAKQQIAEIVLEQVRKPGVLGAIKNVMTCIELLGGLDPQVVRTLTQALAAGVGEGHRRIADGKKVSFLELARTLSKPDVNRAVAFLLGMLDGIGRGLTVEGQ</sequence>